<name>W0F7B5_9BACT</name>
<proteinExistence type="predicted"/>
<dbReference type="HOGENOM" id="CLU_2771670_0_0_10"/>
<protein>
    <submittedName>
        <fullName evidence="1">Uncharacterized protein</fullName>
    </submittedName>
</protein>
<dbReference type="EMBL" id="CP007035">
    <property type="protein sequence ID" value="AHF17241.1"/>
    <property type="molecule type" value="Genomic_DNA"/>
</dbReference>
<evidence type="ECO:0000313" key="1">
    <source>
        <dbReference type="EMBL" id="AHF17241.1"/>
    </source>
</evidence>
<dbReference type="KEGG" id="nso:NIASO_04430"/>
<accession>W0F7B5</accession>
<keyword evidence="2" id="KW-1185">Reference proteome</keyword>
<evidence type="ECO:0000313" key="2">
    <source>
        <dbReference type="Proteomes" id="UP000003586"/>
    </source>
</evidence>
<reference evidence="1 2" key="1">
    <citation type="submission" date="2013-12" db="EMBL/GenBank/DDBJ databases">
        <authorList>
            <consortium name="DOE Joint Genome Institute"/>
            <person name="Eisen J."/>
            <person name="Huntemann M."/>
            <person name="Han J."/>
            <person name="Chen A."/>
            <person name="Kyrpides N."/>
            <person name="Mavromatis K."/>
            <person name="Markowitz V."/>
            <person name="Palaniappan K."/>
            <person name="Ivanova N."/>
            <person name="Schaumberg A."/>
            <person name="Pati A."/>
            <person name="Liolios K."/>
            <person name="Nordberg H.P."/>
            <person name="Cantor M.N."/>
            <person name="Hua S.X."/>
            <person name="Woyke T."/>
        </authorList>
    </citation>
    <scope>NUCLEOTIDE SEQUENCE [LARGE SCALE GENOMIC DNA]</scope>
    <source>
        <strain evidence="2">DSM 19437</strain>
    </source>
</reference>
<gene>
    <name evidence="1" type="ORF">NIASO_04430</name>
</gene>
<dbReference type="AlphaFoldDB" id="W0F7B5"/>
<sequence>MNKQVFTNIRKAVAIFWACPWYRTGGDYLKDGVLQCPYQGRVIRCKSAAELSHESFSGLSAATPHAALR</sequence>
<dbReference type="Proteomes" id="UP000003586">
    <property type="component" value="Chromosome"/>
</dbReference>
<organism evidence="1 2">
    <name type="scientific">Niabella soli DSM 19437</name>
    <dbReference type="NCBI Taxonomy" id="929713"/>
    <lineage>
        <taxon>Bacteria</taxon>
        <taxon>Pseudomonadati</taxon>
        <taxon>Bacteroidota</taxon>
        <taxon>Chitinophagia</taxon>
        <taxon>Chitinophagales</taxon>
        <taxon>Chitinophagaceae</taxon>
        <taxon>Niabella</taxon>
    </lineage>
</organism>